<organism evidence="14 15">
    <name type="scientific">Caenibius tardaugens NBRC 16725</name>
    <dbReference type="NCBI Taxonomy" id="1219035"/>
    <lineage>
        <taxon>Bacteria</taxon>
        <taxon>Pseudomonadati</taxon>
        <taxon>Pseudomonadota</taxon>
        <taxon>Alphaproteobacteria</taxon>
        <taxon>Sphingomonadales</taxon>
        <taxon>Erythrobacteraceae</taxon>
        <taxon>Caenibius</taxon>
    </lineage>
</organism>
<comment type="similarity">
    <text evidence="8 9">Belongs to the TonB-dependent receptor family.</text>
</comment>
<dbReference type="Gene3D" id="2.40.170.20">
    <property type="entry name" value="TonB-dependent receptor, beta-barrel domain"/>
    <property type="match status" value="1"/>
</dbReference>
<dbReference type="OrthoDB" id="9795928at2"/>
<keyword evidence="2 8" id="KW-0813">Transport</keyword>
<dbReference type="PROSITE" id="PS52016">
    <property type="entry name" value="TONB_DEPENDENT_REC_3"/>
    <property type="match status" value="1"/>
</dbReference>
<feature type="signal peptide" evidence="11">
    <location>
        <begin position="1"/>
        <end position="31"/>
    </location>
</feature>
<feature type="compositionally biased region" description="Basic and acidic residues" evidence="10">
    <location>
        <begin position="243"/>
        <end position="262"/>
    </location>
</feature>
<dbReference type="InterPro" id="IPR039426">
    <property type="entry name" value="TonB-dep_rcpt-like"/>
</dbReference>
<reference evidence="14 15" key="1">
    <citation type="submission" date="2013-09" db="EMBL/GenBank/DDBJ databases">
        <title>Whole genome shotgun sequence of Novosphingobium tardaugens NBRC 16725.</title>
        <authorList>
            <person name="Isaki S."/>
            <person name="Hosoyama A."/>
            <person name="Tsuchikane K."/>
            <person name="Katsumata H."/>
            <person name="Ando Y."/>
            <person name="Yamazaki S."/>
            <person name="Fujita N."/>
        </authorList>
    </citation>
    <scope>NUCLEOTIDE SEQUENCE [LARGE SCALE GENOMIC DNA]</scope>
    <source>
        <strain evidence="14 15">NBRC 16725</strain>
    </source>
</reference>
<comment type="subcellular location">
    <subcellularLocation>
        <location evidence="1 8">Cell outer membrane</location>
        <topology evidence="1 8">Multi-pass membrane protein</topology>
    </subcellularLocation>
</comment>
<dbReference type="GO" id="GO:0044718">
    <property type="term" value="P:siderophore transmembrane transport"/>
    <property type="evidence" value="ECO:0007669"/>
    <property type="project" value="TreeGrafter"/>
</dbReference>
<evidence type="ECO:0000256" key="1">
    <source>
        <dbReference type="ARBA" id="ARBA00004571"/>
    </source>
</evidence>
<evidence type="ECO:0000256" key="10">
    <source>
        <dbReference type="SAM" id="MobiDB-lite"/>
    </source>
</evidence>
<proteinExistence type="inferred from homology"/>
<dbReference type="RefSeq" id="WP_021689538.1">
    <property type="nucleotide sequence ID" value="NZ_BASZ01000004.1"/>
</dbReference>
<keyword evidence="3 8" id="KW-1134">Transmembrane beta strand</keyword>
<evidence type="ECO:0000256" key="9">
    <source>
        <dbReference type="RuleBase" id="RU003357"/>
    </source>
</evidence>
<evidence type="ECO:0000256" key="7">
    <source>
        <dbReference type="ARBA" id="ARBA00023237"/>
    </source>
</evidence>
<dbReference type="InterPro" id="IPR012910">
    <property type="entry name" value="Plug_dom"/>
</dbReference>
<dbReference type="PANTHER" id="PTHR30069">
    <property type="entry name" value="TONB-DEPENDENT OUTER MEMBRANE RECEPTOR"/>
    <property type="match status" value="1"/>
</dbReference>
<keyword evidence="5 9" id="KW-0798">TonB box</keyword>
<keyword evidence="15" id="KW-1185">Reference proteome</keyword>
<dbReference type="InterPro" id="IPR000531">
    <property type="entry name" value="Beta-barrel_TonB"/>
</dbReference>
<feature type="chain" id="PRO_5004636283" evidence="11">
    <location>
        <begin position="32"/>
        <end position="722"/>
    </location>
</feature>
<dbReference type="GO" id="GO:0015344">
    <property type="term" value="F:siderophore uptake transmembrane transporter activity"/>
    <property type="evidence" value="ECO:0007669"/>
    <property type="project" value="TreeGrafter"/>
</dbReference>
<keyword evidence="14" id="KW-0675">Receptor</keyword>
<evidence type="ECO:0000256" key="4">
    <source>
        <dbReference type="ARBA" id="ARBA00022692"/>
    </source>
</evidence>
<evidence type="ECO:0000256" key="3">
    <source>
        <dbReference type="ARBA" id="ARBA00022452"/>
    </source>
</evidence>
<protein>
    <submittedName>
        <fullName evidence="14">Putative TonB-dependent receptor</fullName>
    </submittedName>
</protein>
<keyword evidence="7 8" id="KW-0998">Cell outer membrane</keyword>
<feature type="domain" description="TonB-dependent receptor-like beta-barrel" evidence="12">
    <location>
        <begin position="284"/>
        <end position="691"/>
    </location>
</feature>
<evidence type="ECO:0000256" key="5">
    <source>
        <dbReference type="ARBA" id="ARBA00023077"/>
    </source>
</evidence>
<accession>U2Y652</accession>
<dbReference type="AlphaFoldDB" id="U2Y652"/>
<dbReference type="SUPFAM" id="SSF56935">
    <property type="entry name" value="Porins"/>
    <property type="match status" value="1"/>
</dbReference>
<dbReference type="PANTHER" id="PTHR30069:SF40">
    <property type="entry name" value="TONB-DEPENDENT RECEPTOR NMB0964-RELATED"/>
    <property type="match status" value="1"/>
</dbReference>
<dbReference type="eggNOG" id="COG4206">
    <property type="taxonomic scope" value="Bacteria"/>
</dbReference>
<dbReference type="Proteomes" id="UP000016568">
    <property type="component" value="Unassembled WGS sequence"/>
</dbReference>
<keyword evidence="6 8" id="KW-0472">Membrane</keyword>
<dbReference type="Gene3D" id="2.170.130.10">
    <property type="entry name" value="TonB-dependent receptor, plug domain"/>
    <property type="match status" value="1"/>
</dbReference>
<evidence type="ECO:0000256" key="11">
    <source>
        <dbReference type="SAM" id="SignalP"/>
    </source>
</evidence>
<evidence type="ECO:0000256" key="8">
    <source>
        <dbReference type="PROSITE-ProRule" id="PRU01360"/>
    </source>
</evidence>
<keyword evidence="11" id="KW-0732">Signal</keyword>
<comment type="caution">
    <text evidence="14">The sequence shown here is derived from an EMBL/GenBank/DDBJ whole genome shotgun (WGS) entry which is preliminary data.</text>
</comment>
<gene>
    <name evidence="14" type="ORF">NT2_04_00420</name>
</gene>
<feature type="domain" description="TonB-dependent receptor plug" evidence="13">
    <location>
        <begin position="58"/>
        <end position="162"/>
    </location>
</feature>
<dbReference type="Pfam" id="PF00593">
    <property type="entry name" value="TonB_dep_Rec_b-barrel"/>
    <property type="match status" value="1"/>
</dbReference>
<evidence type="ECO:0000259" key="13">
    <source>
        <dbReference type="Pfam" id="PF07715"/>
    </source>
</evidence>
<keyword evidence="4 8" id="KW-0812">Transmembrane</keyword>
<dbReference type="GO" id="GO:0009279">
    <property type="term" value="C:cell outer membrane"/>
    <property type="evidence" value="ECO:0007669"/>
    <property type="project" value="UniProtKB-SubCell"/>
</dbReference>
<evidence type="ECO:0000313" key="14">
    <source>
        <dbReference type="EMBL" id="GAD48631.1"/>
    </source>
</evidence>
<sequence>MLKSKPLQGARGLLLPPTCFAMFAVALPAQAEEAGGRDYHARDSDQIVVTGAIPSRREDMLSSVAVVEGSELLQSLRPSIGETLAKTPGVTATSFGPNASRPVLRGLQGERVRMLSDGIGSIDVSNTSVDHAAVVNPLLAERIEVLRGPQSLLYGSSAIGGVVNVLDKRIPVAVPDEPIHLGAIASYGSAANERSIAGAVDAPLGGNWVAHLDGSYLKSSNMRIGGYALTRGLRAQALATSLEPEHDHDHDHDHDDHGHEHDGDIDFAANARVKGKLPNTASETWNLGAGLAYIGDRGNFGLSYSHYDSLYGVPVRFATDHDQEQEAPRLSLVQKRIDGRAEYRLGGGLIDKVSFRGAYAKYRHFELHEDGEVGTAFYNRGFEGRLELAQSQRGAWKGVTGAQYATRTFNAVGHEAFVPRSSSDELGLFTFQQLDYGAFKVEGGLRYDHTRHRANPRAEEDQFFDGQRSFDTLSGSLGASYALADGWRIGFNLARTARAPAAEELFANGAHAGTEAYEIGDPALRPERSWGVEAILRGAGTGYSFEASVYHSWFDGFIYQQRTGGLQDGLPVYQTRQSDARYYGFEVQGQVTLARIGAVEIVGDALADYVHARISSTGPAPRIPPLRVLGGLGVKSPRIDGRLEVERVTGQDRVAQFETPTDGYTMVNAELNWRPWGHERPLSFALSANNIFDVAARRHASFLKDYAPLAGRDIRITAKLSI</sequence>
<name>U2Y652_9SPHN</name>
<dbReference type="InterPro" id="IPR036942">
    <property type="entry name" value="Beta-barrel_TonB_sf"/>
</dbReference>
<dbReference type="Pfam" id="PF07715">
    <property type="entry name" value="Plug"/>
    <property type="match status" value="1"/>
</dbReference>
<evidence type="ECO:0000313" key="15">
    <source>
        <dbReference type="Proteomes" id="UP000016568"/>
    </source>
</evidence>
<dbReference type="InterPro" id="IPR037066">
    <property type="entry name" value="Plug_dom_sf"/>
</dbReference>
<feature type="region of interest" description="Disordered" evidence="10">
    <location>
        <begin position="241"/>
        <end position="262"/>
    </location>
</feature>
<evidence type="ECO:0000256" key="2">
    <source>
        <dbReference type="ARBA" id="ARBA00022448"/>
    </source>
</evidence>
<evidence type="ECO:0000256" key="6">
    <source>
        <dbReference type="ARBA" id="ARBA00023136"/>
    </source>
</evidence>
<evidence type="ECO:0000259" key="12">
    <source>
        <dbReference type="Pfam" id="PF00593"/>
    </source>
</evidence>
<dbReference type="EMBL" id="BASZ01000004">
    <property type="protein sequence ID" value="GAD48631.1"/>
    <property type="molecule type" value="Genomic_DNA"/>
</dbReference>